<keyword evidence="4" id="KW-1185">Reference proteome</keyword>
<evidence type="ECO:0000313" key="3">
    <source>
        <dbReference type="EMBL" id="MPV36018.1"/>
    </source>
</evidence>
<dbReference type="OrthoDB" id="128043at2"/>
<evidence type="ECO:0000256" key="1">
    <source>
        <dbReference type="SAM" id="MobiDB-lite"/>
    </source>
</evidence>
<evidence type="ECO:0000256" key="2">
    <source>
        <dbReference type="SAM" id="SignalP"/>
    </source>
</evidence>
<accession>A0A6N7EGC7</accession>
<organism evidence="3 4">
    <name type="scientific">Georgenia subflava</name>
    <dbReference type="NCBI Taxonomy" id="1622177"/>
    <lineage>
        <taxon>Bacteria</taxon>
        <taxon>Bacillati</taxon>
        <taxon>Actinomycetota</taxon>
        <taxon>Actinomycetes</taxon>
        <taxon>Micrococcales</taxon>
        <taxon>Bogoriellaceae</taxon>
        <taxon>Georgenia</taxon>
    </lineage>
</organism>
<dbReference type="RefSeq" id="WP_152193204.1">
    <property type="nucleotide sequence ID" value="NZ_VUKD01000001.1"/>
</dbReference>
<sequence length="87" mass="8860">MNAPARLGLYAAGLVVIFAGSAVVADAVVPEETVEAWTRTVEDPADGNSIDDGGDDSLDSGDHSVDYGDDSVDSGDDSVDEADDSGR</sequence>
<gene>
    <name evidence="3" type="ORF">GB881_02970</name>
</gene>
<feature type="chain" id="PRO_5038711461" evidence="2">
    <location>
        <begin position="25"/>
        <end position="87"/>
    </location>
</feature>
<dbReference type="AlphaFoldDB" id="A0A6N7EGC7"/>
<reference evidence="3 4" key="1">
    <citation type="submission" date="2019-10" db="EMBL/GenBank/DDBJ databases">
        <title>Georgenia wutianyii sp. nov. and Georgenia yuyongxinii sp. nov. isolated from plateau pika (Ochotona curzoniae) in the Qinghai-Tibet plateau of China.</title>
        <authorList>
            <person name="Tian Z."/>
        </authorList>
    </citation>
    <scope>NUCLEOTIDE SEQUENCE [LARGE SCALE GENOMIC DNA]</scope>
    <source>
        <strain evidence="3 4">JCM 19765</strain>
    </source>
</reference>
<proteinExistence type="predicted"/>
<keyword evidence="2" id="KW-0732">Signal</keyword>
<dbReference type="Proteomes" id="UP000437709">
    <property type="component" value="Unassembled WGS sequence"/>
</dbReference>
<feature type="compositionally biased region" description="Acidic residues" evidence="1">
    <location>
        <begin position="67"/>
        <end position="87"/>
    </location>
</feature>
<feature type="signal peptide" evidence="2">
    <location>
        <begin position="1"/>
        <end position="24"/>
    </location>
</feature>
<name>A0A6N7EGC7_9MICO</name>
<dbReference type="EMBL" id="WHPC01000005">
    <property type="protein sequence ID" value="MPV36018.1"/>
    <property type="molecule type" value="Genomic_DNA"/>
</dbReference>
<feature type="region of interest" description="Disordered" evidence="1">
    <location>
        <begin position="38"/>
        <end position="87"/>
    </location>
</feature>
<evidence type="ECO:0000313" key="4">
    <source>
        <dbReference type="Proteomes" id="UP000437709"/>
    </source>
</evidence>
<comment type="caution">
    <text evidence="3">The sequence shown here is derived from an EMBL/GenBank/DDBJ whole genome shotgun (WGS) entry which is preliminary data.</text>
</comment>
<protein>
    <submittedName>
        <fullName evidence="3">Uncharacterized protein</fullName>
    </submittedName>
</protein>